<evidence type="ECO:0000313" key="11">
    <source>
        <dbReference type="Proteomes" id="UP001221189"/>
    </source>
</evidence>
<evidence type="ECO:0000313" key="10">
    <source>
        <dbReference type="EMBL" id="MDC8771983.1"/>
    </source>
</evidence>
<keyword evidence="11" id="KW-1185">Reference proteome</keyword>
<keyword evidence="5 6" id="KW-0482">Metalloprotease</keyword>
<protein>
    <recommendedName>
        <fullName evidence="6">Oligopeptidase F</fullName>
        <ecNumber evidence="6">3.4.24.-</ecNumber>
    </recommendedName>
</protein>
<comment type="caution">
    <text evidence="10">The sequence shown here is derived from an EMBL/GenBank/DDBJ whole genome shotgun (WGS) entry which is preliminary data.</text>
</comment>
<evidence type="ECO:0000256" key="3">
    <source>
        <dbReference type="ARBA" id="ARBA00022801"/>
    </source>
</evidence>
<dbReference type="Gene3D" id="1.10.1370.20">
    <property type="entry name" value="Oligoendopeptidase f, C-terminal domain"/>
    <property type="match status" value="1"/>
</dbReference>
<feature type="domain" description="Oligopeptidase F N-terminal" evidence="9">
    <location>
        <begin position="142"/>
        <end position="209"/>
    </location>
</feature>
<dbReference type="EMBL" id="JAQQXT010000005">
    <property type="protein sequence ID" value="MDC8771983.1"/>
    <property type="molecule type" value="Genomic_DNA"/>
</dbReference>
<evidence type="ECO:0000259" key="8">
    <source>
        <dbReference type="Pfam" id="PF01432"/>
    </source>
</evidence>
<proteinExistence type="inferred from homology"/>
<dbReference type="InterPro" id="IPR042088">
    <property type="entry name" value="OligoPept_F_C"/>
</dbReference>
<dbReference type="PANTHER" id="PTHR11804">
    <property type="entry name" value="PROTEASE M3 THIMET OLIGOPEPTIDASE-RELATED"/>
    <property type="match status" value="1"/>
</dbReference>
<dbReference type="InterPro" id="IPR045090">
    <property type="entry name" value="Pept_M3A_M3B"/>
</dbReference>
<dbReference type="Proteomes" id="UP001221189">
    <property type="component" value="Unassembled WGS sequence"/>
</dbReference>
<dbReference type="Gene3D" id="1.10.287.830">
    <property type="entry name" value="putative peptidase helix hairpin domain like"/>
    <property type="match status" value="1"/>
</dbReference>
<gene>
    <name evidence="10" type="primary">pepF</name>
    <name evidence="10" type="ORF">PRZ03_10415</name>
</gene>
<evidence type="ECO:0000256" key="1">
    <source>
        <dbReference type="ARBA" id="ARBA00022670"/>
    </source>
</evidence>
<comment type="similarity">
    <text evidence="6">Belongs to the peptidase M3B family.</text>
</comment>
<reference evidence="10 11" key="1">
    <citation type="submission" date="2022-10" db="EMBL/GenBank/DDBJ databases">
        <title>Paucibacter sp. hw1 Genome sequencing.</title>
        <authorList>
            <person name="Park S."/>
        </authorList>
    </citation>
    <scope>NUCLEOTIDE SEQUENCE [LARGE SCALE GENOMIC DNA]</scope>
    <source>
        <strain evidence="11">hw1</strain>
    </source>
</reference>
<dbReference type="InterPro" id="IPR004438">
    <property type="entry name" value="Peptidase_M3B"/>
</dbReference>
<accession>A0ABT5KDL6</accession>
<dbReference type="NCBIfam" id="TIGR00181">
    <property type="entry name" value="pepF"/>
    <property type="match status" value="1"/>
</dbReference>
<evidence type="ECO:0000256" key="4">
    <source>
        <dbReference type="ARBA" id="ARBA00022833"/>
    </source>
</evidence>
<keyword evidence="2 6" id="KW-0479">Metal-binding</keyword>
<dbReference type="InterPro" id="IPR013647">
    <property type="entry name" value="OligopepF_N_dom"/>
</dbReference>
<name>A0ABT5KDL6_9BURK</name>
<organism evidence="10 11">
    <name type="scientific">Roseateles albus</name>
    <dbReference type="NCBI Taxonomy" id="2987525"/>
    <lineage>
        <taxon>Bacteria</taxon>
        <taxon>Pseudomonadati</taxon>
        <taxon>Pseudomonadota</taxon>
        <taxon>Betaproteobacteria</taxon>
        <taxon>Burkholderiales</taxon>
        <taxon>Sphaerotilaceae</taxon>
        <taxon>Roseateles</taxon>
    </lineage>
</organism>
<keyword evidence="4 6" id="KW-0862">Zinc</keyword>
<dbReference type="EC" id="3.4.24.-" evidence="6"/>
<evidence type="ECO:0000259" key="9">
    <source>
        <dbReference type="Pfam" id="PF08439"/>
    </source>
</evidence>
<dbReference type="SUPFAM" id="SSF55486">
    <property type="entry name" value="Metalloproteases ('zincins'), catalytic domain"/>
    <property type="match status" value="1"/>
</dbReference>
<feature type="chain" id="PRO_5047255781" description="Oligopeptidase F" evidence="7">
    <location>
        <begin position="22"/>
        <end position="630"/>
    </location>
</feature>
<comment type="cofactor">
    <cofactor evidence="6">
        <name>Zn(2+)</name>
        <dbReference type="ChEBI" id="CHEBI:29105"/>
    </cofactor>
    <text evidence="6">Binds 1 zinc ion.</text>
</comment>
<dbReference type="CDD" id="cd09608">
    <property type="entry name" value="M3B_PepF"/>
    <property type="match status" value="1"/>
</dbReference>
<dbReference type="Pfam" id="PF01432">
    <property type="entry name" value="Peptidase_M3"/>
    <property type="match status" value="1"/>
</dbReference>
<keyword evidence="3 6" id="KW-0378">Hydrolase</keyword>
<dbReference type="Pfam" id="PF08439">
    <property type="entry name" value="Peptidase_M3_N"/>
    <property type="match status" value="1"/>
</dbReference>
<dbReference type="Gene3D" id="1.20.140.70">
    <property type="entry name" value="Oligopeptidase f, N-terminal domain"/>
    <property type="match status" value="1"/>
</dbReference>
<evidence type="ECO:0000256" key="7">
    <source>
        <dbReference type="SAM" id="SignalP"/>
    </source>
</evidence>
<comment type="function">
    <text evidence="6">Has oligopeptidase activity and degrades a variety of small bioactive peptides.</text>
</comment>
<feature type="domain" description="Peptidase M3A/M3B catalytic" evidence="8">
    <location>
        <begin position="231"/>
        <end position="608"/>
    </location>
</feature>
<evidence type="ECO:0000256" key="6">
    <source>
        <dbReference type="RuleBase" id="RU368091"/>
    </source>
</evidence>
<evidence type="ECO:0000256" key="5">
    <source>
        <dbReference type="ARBA" id="ARBA00023049"/>
    </source>
</evidence>
<keyword evidence="7" id="KW-0732">Signal</keyword>
<dbReference type="RefSeq" id="WP_273600243.1">
    <property type="nucleotide sequence ID" value="NZ_JAQQXT010000005.1"/>
</dbReference>
<feature type="signal peptide" evidence="7">
    <location>
        <begin position="1"/>
        <end position="21"/>
    </location>
</feature>
<keyword evidence="1 6" id="KW-0645">Protease</keyword>
<dbReference type="InterPro" id="IPR001567">
    <property type="entry name" value="Pept_M3A_M3B_dom"/>
</dbReference>
<evidence type="ECO:0000256" key="2">
    <source>
        <dbReference type="ARBA" id="ARBA00022723"/>
    </source>
</evidence>
<dbReference type="PANTHER" id="PTHR11804:SF84">
    <property type="entry name" value="SACCHAROLYSIN"/>
    <property type="match status" value="1"/>
</dbReference>
<sequence>MKLSAIALASATLLLLSNAQAASTPSKPVTSSAKAPSTASAQQWDLTQLYADDATWEAERQAIAAEFPKLKALAGTLGESAQSLLKGLDLMSAMQRRLSRLQSYASMKADEDTQITANQARSQLGDQIYNQYGEAVSFVNAEVAAMGRAKVEGFIAAEPGLAKHRQSLQTILRMAEHTLSPKEEALLAAASETLQQPGQIYTLLTNADLPWPKIKIRGKDVVLDQEQYTAYRSDPDPKVRKQVFDAFWPVYKNYERTLGAVYAANLRGTVFNAKARNYPSSVAMAQAEYNIPEAVYLTLVQEANAGLPTLHRYLKLRSKVLSLKQAGYQDMYVPLAKPAGAYTQAEAEALTLAALKPLGEDYTQKLGAAFKQNWMHSLPQRGKRSGAYMNGAAYDVHPYLLMSYNGDYNSVSTLAHEWGHAMHTVYSNSQPYETSGYATFIAEIPSTANELLLADYMVANAKTRDEKIFALSQQLENLRATFFRQAMFAEFELAAHAAVEKGEPVTGESLSKMYLDLLKRYHGDAQGVVKIDDIYGIEWAYIPHFYRDFYVYQYATCISAGAFFAEGIAKGDAAMLERYFTLLKAGNSADPYPLTRAAGLDLATPEPYRALVRRMNLAMDQLEGLLATKS</sequence>